<gene>
    <name evidence="1" type="ORF">P2L57_23885</name>
</gene>
<evidence type="ECO:0000313" key="2">
    <source>
        <dbReference type="Proteomes" id="UP001220022"/>
    </source>
</evidence>
<accession>A0ABT5Z496</accession>
<reference evidence="1 2" key="1">
    <citation type="submission" date="2023-03" db="EMBL/GenBank/DDBJ databases">
        <title>Draft genome sequence of type strain Streptomyces ferralitis JCM 14344.</title>
        <authorList>
            <person name="Klaysubun C."/>
            <person name="Duangmal K."/>
        </authorList>
    </citation>
    <scope>NUCLEOTIDE SEQUENCE [LARGE SCALE GENOMIC DNA]</scope>
    <source>
        <strain evidence="1 2">JCM 14344</strain>
    </source>
</reference>
<sequence length="35" mass="3812">MTRYMIRLPTVTALSLDDIVETLAPALRETLGHGG</sequence>
<keyword evidence="2" id="KW-1185">Reference proteome</keyword>
<dbReference type="Gene3D" id="1.10.357.10">
    <property type="entry name" value="Tetracycline Repressor, domain 2"/>
    <property type="match status" value="1"/>
</dbReference>
<proteinExistence type="predicted"/>
<dbReference type="EMBL" id="JARHTQ010000017">
    <property type="protein sequence ID" value="MDF2258652.1"/>
    <property type="molecule type" value="Genomic_DNA"/>
</dbReference>
<dbReference type="Proteomes" id="UP001220022">
    <property type="component" value="Unassembled WGS sequence"/>
</dbReference>
<organism evidence="1 2">
    <name type="scientific">Streptantibioticus ferralitis</name>
    <dbReference type="NCBI Taxonomy" id="236510"/>
    <lineage>
        <taxon>Bacteria</taxon>
        <taxon>Bacillati</taxon>
        <taxon>Actinomycetota</taxon>
        <taxon>Actinomycetes</taxon>
        <taxon>Kitasatosporales</taxon>
        <taxon>Streptomycetaceae</taxon>
        <taxon>Streptantibioticus</taxon>
    </lineage>
</organism>
<evidence type="ECO:0000313" key="1">
    <source>
        <dbReference type="EMBL" id="MDF2258652.1"/>
    </source>
</evidence>
<protein>
    <submittedName>
        <fullName evidence="1">Uncharacterized protein</fullName>
    </submittedName>
</protein>
<comment type="caution">
    <text evidence="1">The sequence shown here is derived from an EMBL/GenBank/DDBJ whole genome shotgun (WGS) entry which is preliminary data.</text>
</comment>
<name>A0ABT5Z496_9ACTN</name>